<keyword evidence="1" id="KW-0472">Membrane</keyword>
<evidence type="ECO:0000313" key="2">
    <source>
        <dbReference type="EMBL" id="KMW57760.1"/>
    </source>
</evidence>
<proteinExistence type="predicted"/>
<gene>
    <name evidence="2" type="ORF">AIOL_002728</name>
</gene>
<dbReference type="AlphaFoldDB" id="A0A0J9E4P4"/>
<protein>
    <submittedName>
        <fullName evidence="2">Uncharacterized protein</fullName>
    </submittedName>
</protein>
<comment type="caution">
    <text evidence="2">The sequence shown here is derived from an EMBL/GenBank/DDBJ whole genome shotgun (WGS) entry which is preliminary data.</text>
</comment>
<sequence>MEWLIWIGALLSVIGLGGLVWCILIVLRARRANLPEEQMRQALGRVMPLNMAALMLSAFGLMMVVVGILLG</sequence>
<dbReference type="OrthoDB" id="7875737at2"/>
<name>A0A0J9E4P4_9RHOB</name>
<reference evidence="2 3" key="1">
    <citation type="submission" date="2015-06" db="EMBL/GenBank/DDBJ databases">
        <title>Draft genome sequence of an Alphaproteobacteria species associated to the Mediterranean sponge Oscarella lobularis.</title>
        <authorList>
            <person name="Jourda C."/>
            <person name="Santini S."/>
            <person name="Claverie J.-M."/>
        </authorList>
    </citation>
    <scope>NUCLEOTIDE SEQUENCE [LARGE SCALE GENOMIC DNA]</scope>
    <source>
        <strain evidence="2">IGS</strain>
    </source>
</reference>
<dbReference type="PATRIC" id="fig|1675527.3.peg.2856"/>
<keyword evidence="1" id="KW-0812">Transmembrane</keyword>
<feature type="transmembrane region" description="Helical" evidence="1">
    <location>
        <begin position="48"/>
        <end position="70"/>
    </location>
</feature>
<organism evidence="2 3">
    <name type="scientific">Candidatus Rhodobacter oscarellae</name>
    <dbReference type="NCBI Taxonomy" id="1675527"/>
    <lineage>
        <taxon>Bacteria</taxon>
        <taxon>Pseudomonadati</taxon>
        <taxon>Pseudomonadota</taxon>
        <taxon>Alphaproteobacteria</taxon>
        <taxon>Rhodobacterales</taxon>
        <taxon>Rhodobacter group</taxon>
        <taxon>Rhodobacter</taxon>
    </lineage>
</organism>
<dbReference type="Proteomes" id="UP000037178">
    <property type="component" value="Unassembled WGS sequence"/>
</dbReference>
<dbReference type="STRING" id="1675527.AIOL_002728"/>
<keyword evidence="3" id="KW-1185">Reference proteome</keyword>
<dbReference type="EMBL" id="LFTY01000002">
    <property type="protein sequence ID" value="KMW57760.1"/>
    <property type="molecule type" value="Genomic_DNA"/>
</dbReference>
<accession>A0A0J9E4P4</accession>
<dbReference type="RefSeq" id="WP_049643455.1">
    <property type="nucleotide sequence ID" value="NZ_LFTY01000002.1"/>
</dbReference>
<evidence type="ECO:0000256" key="1">
    <source>
        <dbReference type="SAM" id="Phobius"/>
    </source>
</evidence>
<evidence type="ECO:0000313" key="3">
    <source>
        <dbReference type="Proteomes" id="UP000037178"/>
    </source>
</evidence>
<feature type="transmembrane region" description="Helical" evidence="1">
    <location>
        <begin position="6"/>
        <end position="27"/>
    </location>
</feature>
<keyword evidence="1" id="KW-1133">Transmembrane helix</keyword>